<sequence length="214" mass="23129">MLSLYRPGTSVLHRTPVGPKLVLLLASSIALFFVPNPLVLAGCLLLVVGMWSLAGIPLRELARQLRPLVLVLALLGIAQVLLLGWQAALAVLLRLITLVLLATLVTMTSRTDDMIAALERAAGPLRVFGLRPHRIAFVLSMTLRFIPLIKEKADEIRAAQRARGVERSSLALLLPLLVKVLRMADHIAEALDARGLDDAATDKDPGRRGAPGSR</sequence>
<evidence type="ECO:0000256" key="1">
    <source>
        <dbReference type="ARBA" id="ARBA00004141"/>
    </source>
</evidence>
<dbReference type="InterPro" id="IPR003339">
    <property type="entry name" value="ABC/ECF_trnsptr_transmembrane"/>
</dbReference>
<keyword evidence="7" id="KW-1185">Reference proteome</keyword>
<gene>
    <name evidence="6" type="ORF">ACFFQA_37125</name>
</gene>
<keyword evidence="4 5" id="KW-0472">Membrane</keyword>
<proteinExistence type="predicted"/>
<evidence type="ECO:0000256" key="2">
    <source>
        <dbReference type="ARBA" id="ARBA00022692"/>
    </source>
</evidence>
<dbReference type="PANTHER" id="PTHR33514:SF13">
    <property type="entry name" value="PROTEIN ABCI12, CHLOROPLASTIC"/>
    <property type="match status" value="1"/>
</dbReference>
<comment type="caution">
    <text evidence="6">The sequence shown here is derived from an EMBL/GenBank/DDBJ whole genome shotgun (WGS) entry which is preliminary data.</text>
</comment>
<evidence type="ECO:0000313" key="7">
    <source>
        <dbReference type="Proteomes" id="UP001589693"/>
    </source>
</evidence>
<organism evidence="6 7">
    <name type="scientific">Allokutzneria oryzae</name>
    <dbReference type="NCBI Taxonomy" id="1378989"/>
    <lineage>
        <taxon>Bacteria</taxon>
        <taxon>Bacillati</taxon>
        <taxon>Actinomycetota</taxon>
        <taxon>Actinomycetes</taxon>
        <taxon>Pseudonocardiales</taxon>
        <taxon>Pseudonocardiaceae</taxon>
        <taxon>Allokutzneria</taxon>
    </lineage>
</organism>
<evidence type="ECO:0000313" key="6">
    <source>
        <dbReference type="EMBL" id="MFB9909590.1"/>
    </source>
</evidence>
<accession>A0ABV6A8W1</accession>
<keyword evidence="3 5" id="KW-1133">Transmembrane helix</keyword>
<protein>
    <submittedName>
        <fullName evidence="6">Energy-coupling factor transporter transmembrane component T family protein</fullName>
    </submittedName>
</protein>
<dbReference type="CDD" id="cd16914">
    <property type="entry name" value="EcfT"/>
    <property type="match status" value="1"/>
</dbReference>
<evidence type="ECO:0000256" key="5">
    <source>
        <dbReference type="SAM" id="Phobius"/>
    </source>
</evidence>
<dbReference type="Proteomes" id="UP001589693">
    <property type="component" value="Unassembled WGS sequence"/>
</dbReference>
<evidence type="ECO:0000256" key="3">
    <source>
        <dbReference type="ARBA" id="ARBA00022989"/>
    </source>
</evidence>
<evidence type="ECO:0000256" key="4">
    <source>
        <dbReference type="ARBA" id="ARBA00023136"/>
    </source>
</evidence>
<dbReference type="Pfam" id="PF02361">
    <property type="entry name" value="CbiQ"/>
    <property type="match status" value="1"/>
</dbReference>
<reference evidence="6 7" key="1">
    <citation type="submission" date="2024-09" db="EMBL/GenBank/DDBJ databases">
        <authorList>
            <person name="Sun Q."/>
            <person name="Mori K."/>
        </authorList>
    </citation>
    <scope>NUCLEOTIDE SEQUENCE [LARGE SCALE GENOMIC DNA]</scope>
    <source>
        <strain evidence="6 7">TBRC 7907</strain>
    </source>
</reference>
<keyword evidence="2 5" id="KW-0812">Transmembrane</keyword>
<dbReference type="EMBL" id="JBHLZU010000036">
    <property type="protein sequence ID" value="MFB9909590.1"/>
    <property type="molecule type" value="Genomic_DNA"/>
</dbReference>
<dbReference type="PANTHER" id="PTHR33514">
    <property type="entry name" value="PROTEIN ABCI12, CHLOROPLASTIC"/>
    <property type="match status" value="1"/>
</dbReference>
<feature type="transmembrane region" description="Helical" evidence="5">
    <location>
        <begin position="20"/>
        <end position="53"/>
    </location>
</feature>
<feature type="transmembrane region" description="Helical" evidence="5">
    <location>
        <begin position="65"/>
        <end position="85"/>
    </location>
</feature>
<name>A0ABV6A8W1_9PSEU</name>
<dbReference type="RefSeq" id="WP_377862495.1">
    <property type="nucleotide sequence ID" value="NZ_JBHLZU010000036.1"/>
</dbReference>
<comment type="subcellular location">
    <subcellularLocation>
        <location evidence="1">Membrane</location>
        <topology evidence="1">Multi-pass membrane protein</topology>
    </subcellularLocation>
</comment>